<evidence type="ECO:0000256" key="2">
    <source>
        <dbReference type="SAM" id="MobiDB-lite"/>
    </source>
</evidence>
<name>A0AAD6XD04_9AGAR</name>
<dbReference type="Gene3D" id="3.40.50.300">
    <property type="entry name" value="P-loop containing nucleotide triphosphate hydrolases"/>
    <property type="match status" value="1"/>
</dbReference>
<dbReference type="SUPFAM" id="SSF52540">
    <property type="entry name" value="P-loop containing nucleoside triphosphate hydrolases"/>
    <property type="match status" value="1"/>
</dbReference>
<dbReference type="InterPro" id="IPR027417">
    <property type="entry name" value="P-loop_NTPase"/>
</dbReference>
<protein>
    <recommendedName>
        <fullName evidence="3">Nephrocystin 3-like N-terminal domain-containing protein</fullName>
    </recommendedName>
</protein>
<gene>
    <name evidence="4" type="ORF">C8F04DRAFT_1082054</name>
</gene>
<organism evidence="4 5">
    <name type="scientific">Mycena alexandri</name>
    <dbReference type="NCBI Taxonomy" id="1745969"/>
    <lineage>
        <taxon>Eukaryota</taxon>
        <taxon>Fungi</taxon>
        <taxon>Dikarya</taxon>
        <taxon>Basidiomycota</taxon>
        <taxon>Agaricomycotina</taxon>
        <taxon>Agaricomycetes</taxon>
        <taxon>Agaricomycetidae</taxon>
        <taxon>Agaricales</taxon>
        <taxon>Marasmiineae</taxon>
        <taxon>Mycenaceae</taxon>
        <taxon>Mycena</taxon>
    </lineage>
</organism>
<evidence type="ECO:0000313" key="4">
    <source>
        <dbReference type="EMBL" id="KAJ7040764.1"/>
    </source>
</evidence>
<feature type="region of interest" description="Disordered" evidence="2">
    <location>
        <begin position="31"/>
        <end position="78"/>
    </location>
</feature>
<dbReference type="InterPro" id="IPR056884">
    <property type="entry name" value="NPHP3-like_N"/>
</dbReference>
<keyword evidence="5" id="KW-1185">Reference proteome</keyword>
<keyword evidence="1" id="KW-0677">Repeat</keyword>
<evidence type="ECO:0000313" key="5">
    <source>
        <dbReference type="Proteomes" id="UP001218188"/>
    </source>
</evidence>
<feature type="domain" description="Nephrocystin 3-like N-terminal" evidence="3">
    <location>
        <begin position="149"/>
        <end position="300"/>
    </location>
</feature>
<proteinExistence type="predicted"/>
<evidence type="ECO:0000259" key="3">
    <source>
        <dbReference type="Pfam" id="PF24883"/>
    </source>
</evidence>
<comment type="caution">
    <text evidence="4">The sequence shown here is derived from an EMBL/GenBank/DDBJ whole genome shotgun (WGS) entry which is preliminary data.</text>
</comment>
<dbReference type="Pfam" id="PF24883">
    <property type="entry name" value="NPHP3_N"/>
    <property type="match status" value="1"/>
</dbReference>
<feature type="compositionally biased region" description="Basic and acidic residues" evidence="2">
    <location>
        <begin position="40"/>
        <end position="53"/>
    </location>
</feature>
<dbReference type="AlphaFoldDB" id="A0AAD6XD04"/>
<reference evidence="4" key="1">
    <citation type="submission" date="2023-03" db="EMBL/GenBank/DDBJ databases">
        <title>Massive genome expansion in bonnet fungi (Mycena s.s.) driven by repeated elements and novel gene families across ecological guilds.</title>
        <authorList>
            <consortium name="Lawrence Berkeley National Laboratory"/>
            <person name="Harder C.B."/>
            <person name="Miyauchi S."/>
            <person name="Viragh M."/>
            <person name="Kuo A."/>
            <person name="Thoen E."/>
            <person name="Andreopoulos B."/>
            <person name="Lu D."/>
            <person name="Skrede I."/>
            <person name="Drula E."/>
            <person name="Henrissat B."/>
            <person name="Morin E."/>
            <person name="Kohler A."/>
            <person name="Barry K."/>
            <person name="LaButti K."/>
            <person name="Morin E."/>
            <person name="Salamov A."/>
            <person name="Lipzen A."/>
            <person name="Mereny Z."/>
            <person name="Hegedus B."/>
            <person name="Baldrian P."/>
            <person name="Stursova M."/>
            <person name="Weitz H."/>
            <person name="Taylor A."/>
            <person name="Grigoriev I.V."/>
            <person name="Nagy L.G."/>
            <person name="Martin F."/>
            <person name="Kauserud H."/>
        </authorList>
    </citation>
    <scope>NUCLEOTIDE SEQUENCE</scope>
    <source>
        <strain evidence="4">CBHHK200</strain>
    </source>
</reference>
<accession>A0AAD6XD04</accession>
<dbReference type="Proteomes" id="UP001218188">
    <property type="component" value="Unassembled WGS sequence"/>
</dbReference>
<dbReference type="EMBL" id="JARJCM010000020">
    <property type="protein sequence ID" value="KAJ7040764.1"/>
    <property type="molecule type" value="Genomic_DNA"/>
</dbReference>
<dbReference type="PANTHER" id="PTHR10039">
    <property type="entry name" value="AMELOGENIN"/>
    <property type="match status" value="1"/>
</dbReference>
<sequence>MSFGLNGTHIEGGTFNNVAGNMTQVFNSRIGPIRGLQPSDRGDPARTRSDDSRNSLGSRAIDLGDDSQPMHLDGGDESHPADVFTTYNSVAGNMTQFNVKSYGESGIDILYRSVVIEALHDSGKRFPEPACHPGTRTRVLEMLGAWSVDRSRESTILWLYGAAGMGKSAIAQMFAENCAVQGRLGASFFFRRGHPKHGTWDGLFTTLAYQLATSVSELLFPIQQAVEADKLIVGRAMTAQFQKLLSRPFQNISSLQFIPVIVLDGLDECKDHKVQQQIIHLFITAIRDQSLPVRLLITSRPEPHLLETLQSGDISAICRHSELHADDSAYADIRIYLSNEFSRIYSEFLVRGIDLGSSWPTREAVMHLVKKSSGIFIYAATVIRFISDEYTHPAEQLTAVLRLDPRSTAPLDDLYTEILSVVPPEATRLRVLHAIWQGTQDGRLTMRPEHIETLLLLPPGSARLALRALHSLFYLPPMYTSFGFPQIVRPLHASLGDYLGDPARSGPWCVSVSWLHEDFLHCVLRLLCSPRNTVDTRNFHTNIVAGLPMLLGGVAPTDTLVSLLRNKGVQNAIFFQFRPKDSELWPKEDSGYPRDLIRLWGDHRFITGLVNGSPTTNQTSPTYKLDALYREILCQNADLLFLLRSKIKRPNDLREIVFFLGPHYNPEVFRPLLKLRELLRLPLKSGDSPIDFLKEPHRAGDLYLPPQNIVEDLVLLWILNTRMRLKERTWIPRTSPPIFYWLDILRECRPSLKIAHELQSLDLAQICHPRNISPAYHHHQVHVTMFSDPRPEQAVLNWLQVNYVSTTSLTTCHHK</sequence>
<evidence type="ECO:0000256" key="1">
    <source>
        <dbReference type="ARBA" id="ARBA00022737"/>
    </source>
</evidence>
<dbReference type="PANTHER" id="PTHR10039:SF17">
    <property type="entry name" value="FUNGAL STAND N-TERMINAL GOODBYE DOMAIN-CONTAINING PROTEIN-RELATED"/>
    <property type="match status" value="1"/>
</dbReference>